<dbReference type="PROSITE" id="PS50977">
    <property type="entry name" value="HTH_TETR_2"/>
    <property type="match status" value="1"/>
</dbReference>
<dbReference type="InterPro" id="IPR036271">
    <property type="entry name" value="Tet_transcr_reg_TetR-rel_C_sf"/>
</dbReference>
<sequence length="199" mass="23169">METNIINRSSEMYLRLGFKSVTMDDVASEMGISKKTIYQYFSNKRELVEAVINSIFTQVSNKMNDIANSNLNPIEKLFKMNDFLGDVLKNENTSPFYQLQKFYPQIYKALTTNQLTQINECLIKNLKRGIDQGLYRKEINIHEMSWFYLIGINGIYDLQLFNTLKSNKTNLQSAHLEYHLRAICTTKGIQILESIIKNK</sequence>
<dbReference type="InterPro" id="IPR050624">
    <property type="entry name" value="HTH-type_Tx_Regulator"/>
</dbReference>
<dbReference type="PANTHER" id="PTHR43479">
    <property type="entry name" value="ACREF/ENVCD OPERON REPRESSOR-RELATED"/>
    <property type="match status" value="1"/>
</dbReference>
<evidence type="ECO:0000259" key="3">
    <source>
        <dbReference type="PROSITE" id="PS50977"/>
    </source>
</evidence>
<dbReference type="EMBL" id="WWNE01000005">
    <property type="protein sequence ID" value="NBG65443.1"/>
    <property type="molecule type" value="Genomic_DNA"/>
</dbReference>
<proteinExistence type="predicted"/>
<accession>A0A6N9NHR0</accession>
<dbReference type="Pfam" id="PF00440">
    <property type="entry name" value="TetR_N"/>
    <property type="match status" value="1"/>
</dbReference>
<keyword evidence="5" id="KW-1185">Reference proteome</keyword>
<evidence type="ECO:0000313" key="5">
    <source>
        <dbReference type="Proteomes" id="UP000470771"/>
    </source>
</evidence>
<dbReference type="PANTHER" id="PTHR43479:SF11">
    <property type="entry name" value="ACREF_ENVCD OPERON REPRESSOR-RELATED"/>
    <property type="match status" value="1"/>
</dbReference>
<evidence type="ECO:0000256" key="1">
    <source>
        <dbReference type="ARBA" id="ARBA00023125"/>
    </source>
</evidence>
<evidence type="ECO:0000256" key="2">
    <source>
        <dbReference type="PROSITE-ProRule" id="PRU00335"/>
    </source>
</evidence>
<evidence type="ECO:0000313" key="4">
    <source>
        <dbReference type="EMBL" id="NBG65443.1"/>
    </source>
</evidence>
<reference evidence="4 5" key="1">
    <citation type="submission" date="2019-12" db="EMBL/GenBank/DDBJ databases">
        <authorList>
            <person name="Zhao J."/>
        </authorList>
    </citation>
    <scope>NUCLEOTIDE SEQUENCE [LARGE SCALE GENOMIC DNA]</scope>
    <source>
        <strain evidence="4 5">S-15</strain>
    </source>
</reference>
<dbReference type="InterPro" id="IPR009057">
    <property type="entry name" value="Homeodomain-like_sf"/>
</dbReference>
<dbReference type="Gene3D" id="1.10.357.10">
    <property type="entry name" value="Tetracycline Repressor, domain 2"/>
    <property type="match status" value="1"/>
</dbReference>
<dbReference type="Proteomes" id="UP000470771">
    <property type="component" value="Unassembled WGS sequence"/>
</dbReference>
<keyword evidence="1 2" id="KW-0238">DNA-binding</keyword>
<dbReference type="RefSeq" id="WP_160632401.1">
    <property type="nucleotide sequence ID" value="NZ_WWNE01000005.1"/>
</dbReference>
<dbReference type="InterPro" id="IPR001647">
    <property type="entry name" value="HTH_TetR"/>
</dbReference>
<protein>
    <submittedName>
        <fullName evidence="4">TetR family transcriptional regulator</fullName>
    </submittedName>
</protein>
<name>A0A6N9NHR0_9FLAO</name>
<dbReference type="PRINTS" id="PR00455">
    <property type="entry name" value="HTHTETR"/>
</dbReference>
<comment type="caution">
    <text evidence="4">The sequence shown here is derived from an EMBL/GenBank/DDBJ whole genome shotgun (WGS) entry which is preliminary data.</text>
</comment>
<dbReference type="GO" id="GO:0003677">
    <property type="term" value="F:DNA binding"/>
    <property type="evidence" value="ECO:0007669"/>
    <property type="project" value="UniProtKB-UniRule"/>
</dbReference>
<gene>
    <name evidence="4" type="ORF">GQN54_04910</name>
</gene>
<dbReference type="AlphaFoldDB" id="A0A6N9NHR0"/>
<organism evidence="4 5">
    <name type="scientific">Acidiluteibacter ferrifornacis</name>
    <dbReference type="NCBI Taxonomy" id="2692424"/>
    <lineage>
        <taxon>Bacteria</taxon>
        <taxon>Pseudomonadati</taxon>
        <taxon>Bacteroidota</taxon>
        <taxon>Flavobacteriia</taxon>
        <taxon>Flavobacteriales</taxon>
        <taxon>Cryomorphaceae</taxon>
        <taxon>Acidiluteibacter</taxon>
    </lineage>
</organism>
<dbReference type="SUPFAM" id="SSF46689">
    <property type="entry name" value="Homeodomain-like"/>
    <property type="match status" value="1"/>
</dbReference>
<feature type="DNA-binding region" description="H-T-H motif" evidence="2">
    <location>
        <begin position="22"/>
        <end position="41"/>
    </location>
</feature>
<dbReference type="SUPFAM" id="SSF48498">
    <property type="entry name" value="Tetracyclin repressor-like, C-terminal domain"/>
    <property type="match status" value="1"/>
</dbReference>
<feature type="domain" description="HTH tetR-type" evidence="3">
    <location>
        <begin position="1"/>
        <end position="59"/>
    </location>
</feature>